<dbReference type="SMART" id="SM00119">
    <property type="entry name" value="HECTc"/>
    <property type="match status" value="1"/>
</dbReference>
<feature type="region of interest" description="Disordered" evidence="6">
    <location>
        <begin position="47"/>
        <end position="84"/>
    </location>
</feature>
<dbReference type="InterPro" id="IPR044611">
    <property type="entry name" value="E3A/B/C-like"/>
</dbReference>
<evidence type="ECO:0000259" key="7">
    <source>
        <dbReference type="PROSITE" id="PS50237"/>
    </source>
</evidence>
<dbReference type="EC" id="2.3.2.26" evidence="2"/>
<organism evidence="8 9">
    <name type="scientific">Oikopleura dioica</name>
    <name type="common">Tunicate</name>
    <dbReference type="NCBI Taxonomy" id="34765"/>
    <lineage>
        <taxon>Eukaryota</taxon>
        <taxon>Metazoa</taxon>
        <taxon>Chordata</taxon>
        <taxon>Tunicata</taxon>
        <taxon>Appendicularia</taxon>
        <taxon>Copelata</taxon>
        <taxon>Oikopleuridae</taxon>
        <taxon>Oikopleura</taxon>
    </lineage>
</organism>
<dbReference type="PANTHER" id="PTHR45700:SF8">
    <property type="entry name" value="HECT-TYPE E3 UBIQUITIN TRANSFERASE"/>
    <property type="match status" value="1"/>
</dbReference>
<dbReference type="PROSITE" id="PS50237">
    <property type="entry name" value="HECT"/>
    <property type="match status" value="1"/>
</dbReference>
<dbReference type="EMBL" id="OU015566">
    <property type="protein sequence ID" value="CAG5108585.1"/>
    <property type="molecule type" value="Genomic_DNA"/>
</dbReference>
<dbReference type="PANTHER" id="PTHR45700">
    <property type="entry name" value="UBIQUITIN-PROTEIN LIGASE E3C"/>
    <property type="match status" value="1"/>
</dbReference>
<name>A0ABN7SZS1_OIKDI</name>
<reference evidence="8 9" key="1">
    <citation type="submission" date="2021-04" db="EMBL/GenBank/DDBJ databases">
        <authorList>
            <person name="Bliznina A."/>
        </authorList>
    </citation>
    <scope>NUCLEOTIDE SEQUENCE [LARGE SCALE GENOMIC DNA]</scope>
</reference>
<dbReference type="SUPFAM" id="SSF56204">
    <property type="entry name" value="Hect, E3 ligase catalytic domain"/>
    <property type="match status" value="1"/>
</dbReference>
<proteinExistence type="predicted"/>
<feature type="active site" description="Glycyl thioester intermediate" evidence="5">
    <location>
        <position position="788"/>
    </location>
</feature>
<dbReference type="InterPro" id="IPR035983">
    <property type="entry name" value="Hect_E3_ubiquitin_ligase"/>
</dbReference>
<keyword evidence="3" id="KW-0808">Transferase</keyword>
<dbReference type="Pfam" id="PF00632">
    <property type="entry name" value="HECT"/>
    <property type="match status" value="1"/>
</dbReference>
<evidence type="ECO:0000313" key="8">
    <source>
        <dbReference type="EMBL" id="CAG5108585.1"/>
    </source>
</evidence>
<keyword evidence="4 5" id="KW-0833">Ubl conjugation pathway</keyword>
<feature type="domain" description="HECT" evidence="7">
    <location>
        <begin position="491"/>
        <end position="820"/>
    </location>
</feature>
<dbReference type="Gene3D" id="3.30.2160.10">
    <property type="entry name" value="Hect, E3 ligase catalytic domain"/>
    <property type="match status" value="1"/>
</dbReference>
<comment type="catalytic activity">
    <reaction evidence="1">
        <text>S-ubiquitinyl-[E2 ubiquitin-conjugating enzyme]-L-cysteine + [acceptor protein]-L-lysine = [E2 ubiquitin-conjugating enzyme]-L-cysteine + N(6)-ubiquitinyl-[acceptor protein]-L-lysine.</text>
        <dbReference type="EC" id="2.3.2.26"/>
    </reaction>
</comment>
<evidence type="ECO:0000256" key="5">
    <source>
        <dbReference type="PROSITE-ProRule" id="PRU00104"/>
    </source>
</evidence>
<sequence length="820" mass="93748">MESISSNARPQNSREDATKRLFKSIYEQFLKDGLAPDAACAKAIQELKNRTKDVNRNPSKAGPSGGEHVPMESDSAGTVSGENRVQKEWPKIELPLPIFYASELINRLPEAKYYKTHVTYSFLQEPKSSSEVDWDGLRRFYDAVEEQGGAAERAVVRAIREFRWKMFAKDNRSLENYESVVMTFVNPHIASPAYLENALPELCETLTDNIPVALESEENCEESKLVKAFAKLNSQDLLQIVQNLQQAITIRCVEIDTDRDVHKDAKIISYVRTMRYLFLAALVDPEPMLDWKANLQSNLDIVNSSSSQEQTENNEMDVDAPAAEAAENRNNGGLNEQTEDERVIDELLRSNLLNQVASGGTMTDPLCKKLGVNWISVNRPKIPYSEFVNEVINNALRVERDFINLRYPDGLFDEAEEDDTRFSFFHHPFMLNTERKTSFLFYDSREKQVMIRRNVEFLGAMRELPFLIINVSRNNIIQDTLLQLEMVIQDDPAALQKQFVVQFDGEQGIDEGGVSKEFFTLLLGEILKPDYGMFQYNEDTGYHQFNPVQFQDTEKEYLLLGMLLGLAIYNSINLDINLSTCIFKKLLGGKGEFQDLEFAHPDVYRNLTQLLEADKDTVESMCLTFSVTLKDMFGEPVEFDLCKNGRERDVDGLNKFEFVELYADFLLNKSIDKSFNAFRKGFFLVTQRSPLRALFRPEELEAIVIGQRDYDWDELKRTCTYDGGFSAAHESIKAFWSVFDEMDEGERRKLLEFYTGSDKVPVGGLARLKTKIQRSGPDSDRLPTAHTCFNILLLPAYSDREKLKTKLFKAMENAKGFGMI</sequence>
<keyword evidence="9" id="KW-1185">Reference proteome</keyword>
<dbReference type="Gene3D" id="3.30.2410.10">
    <property type="entry name" value="Hect, E3 ligase catalytic domain"/>
    <property type="match status" value="1"/>
</dbReference>
<evidence type="ECO:0000256" key="6">
    <source>
        <dbReference type="SAM" id="MobiDB-lite"/>
    </source>
</evidence>
<evidence type="ECO:0000256" key="4">
    <source>
        <dbReference type="ARBA" id="ARBA00022786"/>
    </source>
</evidence>
<dbReference type="CDD" id="cd00078">
    <property type="entry name" value="HECTc"/>
    <property type="match status" value="1"/>
</dbReference>
<evidence type="ECO:0000256" key="1">
    <source>
        <dbReference type="ARBA" id="ARBA00000885"/>
    </source>
</evidence>
<accession>A0ABN7SZS1</accession>
<dbReference type="InterPro" id="IPR000569">
    <property type="entry name" value="HECT_dom"/>
</dbReference>
<evidence type="ECO:0000313" key="9">
    <source>
        <dbReference type="Proteomes" id="UP001158576"/>
    </source>
</evidence>
<gene>
    <name evidence="8" type="ORF">OKIOD_LOCUS12630</name>
</gene>
<protein>
    <recommendedName>
        <fullName evidence="2">HECT-type E3 ubiquitin transferase</fullName>
        <ecNumber evidence="2">2.3.2.26</ecNumber>
    </recommendedName>
</protein>
<dbReference type="Gene3D" id="3.90.1750.10">
    <property type="entry name" value="Hect, E3 ligase catalytic domains"/>
    <property type="match status" value="1"/>
</dbReference>
<evidence type="ECO:0000256" key="2">
    <source>
        <dbReference type="ARBA" id="ARBA00012485"/>
    </source>
</evidence>
<dbReference type="Proteomes" id="UP001158576">
    <property type="component" value="Chromosome 1"/>
</dbReference>
<evidence type="ECO:0000256" key="3">
    <source>
        <dbReference type="ARBA" id="ARBA00022679"/>
    </source>
</evidence>